<dbReference type="SUPFAM" id="SSF143985">
    <property type="entry name" value="L,D-transpeptidase pre-catalytic domain-like"/>
    <property type="match status" value="1"/>
</dbReference>
<sequence length="483" mass="53697">MAKKKKSVKKGLIIGISSVVVLLAAAYAGVGYYFHDHFYPGTVINETNFSLGTVEAAEAKIKEEAEDYLLAVHDREDRVSYISGSGIDYHYESDGSIQKMMDEQNSMLWPLHIGKEHSHTVEVKMTYDESKLVTLVEAMDCFKEENIVKPEDAYLKYTENGYEIVPEKQGSQPLEEQIMLDVKAAIDSRQSVLQLSDNDYVQPSVTSDDPKLQEKLQVTEKYKNMSITYEIEGSEQVLDGTTILSWLTINDDLSVTVDSDMAASYAQQLASKYNTYAATRSFETTAGDTVKIGGGDYGWVINKKGEAAQIVEDIKNGESVTREPKYEQRAFVEGADDIGNTYIEIDYTNQHLWYYKDGSLVVDSDIVSGNLNNGNGSPDGVFKVISRQSPATLKGEDYESDVTYFMPFAYNVGLHDASWRSSFGGSIYKNGGSHGCINLPYDAADTIYKNVELGTPVVAYYREDVKLTSNNAKVSNAYSYSSK</sequence>
<dbReference type="Pfam" id="PF12229">
    <property type="entry name" value="PG_binding_4"/>
    <property type="match status" value="2"/>
</dbReference>
<comment type="caution">
    <text evidence="8">The sequence shown here is derived from an EMBL/GenBank/DDBJ whole genome shotgun (WGS) entry which is preliminary data.</text>
</comment>
<dbReference type="Gene3D" id="2.40.440.10">
    <property type="entry name" value="L,D-transpeptidase catalytic domain-like"/>
    <property type="match status" value="1"/>
</dbReference>
<keyword evidence="2" id="KW-0808">Transferase</keyword>
<protein>
    <recommendedName>
        <fullName evidence="7">L,D-TPase catalytic domain-containing protein</fullName>
    </recommendedName>
</protein>
<reference evidence="8 9" key="1">
    <citation type="submission" date="2018-08" db="EMBL/GenBank/DDBJ databases">
        <title>A genome reference for cultivated species of the human gut microbiota.</title>
        <authorList>
            <person name="Zou Y."/>
            <person name="Xue W."/>
            <person name="Luo G."/>
        </authorList>
    </citation>
    <scope>NUCLEOTIDE SEQUENCE [LARGE SCALE GENOMIC DNA]</scope>
    <source>
        <strain evidence="8 9">AM28-39</strain>
    </source>
</reference>
<evidence type="ECO:0000256" key="4">
    <source>
        <dbReference type="ARBA" id="ARBA00022984"/>
    </source>
</evidence>
<dbReference type="GO" id="GO:0016740">
    <property type="term" value="F:transferase activity"/>
    <property type="evidence" value="ECO:0007669"/>
    <property type="project" value="UniProtKB-KW"/>
</dbReference>
<evidence type="ECO:0000259" key="7">
    <source>
        <dbReference type="PROSITE" id="PS52029"/>
    </source>
</evidence>
<accession>A0A3E2XM70</accession>
<dbReference type="PROSITE" id="PS52029">
    <property type="entry name" value="LD_TPASE"/>
    <property type="match status" value="1"/>
</dbReference>
<dbReference type="InterPro" id="IPR038063">
    <property type="entry name" value="Transpep_catalytic_dom"/>
</dbReference>
<dbReference type="PANTHER" id="PTHR30582:SF33">
    <property type="entry name" value="EXPORTED PROTEIN"/>
    <property type="match status" value="1"/>
</dbReference>
<keyword evidence="3 6" id="KW-0133">Cell shape</keyword>
<dbReference type="InterPro" id="IPR038054">
    <property type="entry name" value="LD_TPept-like_central_sf"/>
</dbReference>
<keyword evidence="4 6" id="KW-0573">Peptidoglycan synthesis</keyword>
<dbReference type="InterPro" id="IPR005490">
    <property type="entry name" value="LD_TPept_cat_dom"/>
</dbReference>
<dbReference type="InterPro" id="IPR022029">
    <property type="entry name" value="YoaR-like_PG-bd"/>
</dbReference>
<dbReference type="SUPFAM" id="SSF141523">
    <property type="entry name" value="L,D-transpeptidase catalytic domain-like"/>
    <property type="match status" value="1"/>
</dbReference>
<evidence type="ECO:0000256" key="2">
    <source>
        <dbReference type="ARBA" id="ARBA00022679"/>
    </source>
</evidence>
<dbReference type="GO" id="GO:0071555">
    <property type="term" value="P:cell wall organization"/>
    <property type="evidence" value="ECO:0007669"/>
    <property type="project" value="UniProtKB-UniRule"/>
</dbReference>
<evidence type="ECO:0000256" key="6">
    <source>
        <dbReference type="PROSITE-ProRule" id="PRU01373"/>
    </source>
</evidence>
<organism evidence="8 9">
    <name type="scientific">Coprococcus catus</name>
    <dbReference type="NCBI Taxonomy" id="116085"/>
    <lineage>
        <taxon>Bacteria</taxon>
        <taxon>Bacillati</taxon>
        <taxon>Bacillota</taxon>
        <taxon>Clostridia</taxon>
        <taxon>Lachnospirales</taxon>
        <taxon>Lachnospiraceae</taxon>
        <taxon>Coprococcus</taxon>
    </lineage>
</organism>
<evidence type="ECO:0000256" key="1">
    <source>
        <dbReference type="ARBA" id="ARBA00004752"/>
    </source>
</evidence>
<name>A0A3E2XM70_9FIRM</name>
<gene>
    <name evidence="8" type="ORF">DW747_06750</name>
</gene>
<feature type="active site" description="Proton donor/acceptor" evidence="6">
    <location>
        <position position="415"/>
    </location>
</feature>
<evidence type="ECO:0000313" key="8">
    <source>
        <dbReference type="EMBL" id="RGC47864.1"/>
    </source>
</evidence>
<dbReference type="GO" id="GO:0071972">
    <property type="term" value="F:peptidoglycan L,D-transpeptidase activity"/>
    <property type="evidence" value="ECO:0007669"/>
    <property type="project" value="TreeGrafter"/>
</dbReference>
<dbReference type="PANTHER" id="PTHR30582">
    <property type="entry name" value="L,D-TRANSPEPTIDASE"/>
    <property type="match status" value="1"/>
</dbReference>
<evidence type="ECO:0000256" key="5">
    <source>
        <dbReference type="ARBA" id="ARBA00023316"/>
    </source>
</evidence>
<feature type="domain" description="L,D-TPase catalytic" evidence="7">
    <location>
        <begin position="341"/>
        <end position="460"/>
    </location>
</feature>
<dbReference type="AlphaFoldDB" id="A0A3E2XM70"/>
<dbReference type="Proteomes" id="UP000261231">
    <property type="component" value="Unassembled WGS sequence"/>
</dbReference>
<dbReference type="UniPathway" id="UPA00219"/>
<keyword evidence="9" id="KW-1185">Reference proteome</keyword>
<feature type="active site" description="Nucleophile" evidence="6">
    <location>
        <position position="436"/>
    </location>
</feature>
<dbReference type="GO" id="GO:0018104">
    <property type="term" value="P:peptidoglycan-protein cross-linking"/>
    <property type="evidence" value="ECO:0007669"/>
    <property type="project" value="TreeGrafter"/>
</dbReference>
<dbReference type="OrthoDB" id="3176960at2"/>
<evidence type="ECO:0000313" key="9">
    <source>
        <dbReference type="Proteomes" id="UP000261231"/>
    </source>
</evidence>
<dbReference type="RefSeq" id="WP_117539633.1">
    <property type="nucleotide sequence ID" value="NZ_QVFD01000005.1"/>
</dbReference>
<dbReference type="CDD" id="cd16913">
    <property type="entry name" value="YkuD_like"/>
    <property type="match status" value="1"/>
</dbReference>
<evidence type="ECO:0000256" key="3">
    <source>
        <dbReference type="ARBA" id="ARBA00022960"/>
    </source>
</evidence>
<dbReference type="InterPro" id="IPR050979">
    <property type="entry name" value="LD-transpeptidase"/>
</dbReference>
<keyword evidence="5 6" id="KW-0961">Cell wall biogenesis/degradation</keyword>
<dbReference type="Pfam" id="PF03734">
    <property type="entry name" value="YkuD"/>
    <property type="match status" value="1"/>
</dbReference>
<dbReference type="EMBL" id="QVFD01000005">
    <property type="protein sequence ID" value="RGC47864.1"/>
    <property type="molecule type" value="Genomic_DNA"/>
</dbReference>
<dbReference type="Gene3D" id="3.10.20.800">
    <property type="match status" value="1"/>
</dbReference>
<dbReference type="GO" id="GO:0008360">
    <property type="term" value="P:regulation of cell shape"/>
    <property type="evidence" value="ECO:0007669"/>
    <property type="project" value="UniProtKB-UniRule"/>
</dbReference>
<proteinExistence type="predicted"/>
<comment type="pathway">
    <text evidence="1 6">Cell wall biogenesis; peptidoglycan biosynthesis.</text>
</comment>
<dbReference type="GO" id="GO:0005576">
    <property type="term" value="C:extracellular region"/>
    <property type="evidence" value="ECO:0007669"/>
    <property type="project" value="TreeGrafter"/>
</dbReference>